<evidence type="ECO:0000313" key="3">
    <source>
        <dbReference type="Proteomes" id="UP000001064"/>
    </source>
</evidence>
<protein>
    <submittedName>
        <fullName evidence="2">Expressed protein</fullName>
    </submittedName>
</protein>
<keyword evidence="3" id="KW-1185">Reference proteome</keyword>
<dbReference type="EMBL" id="GL871158">
    <property type="protein sequence ID" value="EGC33098.1"/>
    <property type="molecule type" value="Genomic_DNA"/>
</dbReference>
<evidence type="ECO:0000313" key="2">
    <source>
        <dbReference type="EMBL" id="EGC33098.1"/>
    </source>
</evidence>
<name>F0ZSI6_DICPU</name>
<feature type="chain" id="PRO_5003265372" evidence="1">
    <location>
        <begin position="21"/>
        <end position="117"/>
    </location>
</feature>
<dbReference type="KEGG" id="dpp:DICPUDRAFT_92477"/>
<gene>
    <name evidence="2" type="ORF">DICPUDRAFT_92477</name>
</gene>
<dbReference type="Proteomes" id="UP000001064">
    <property type="component" value="Unassembled WGS sequence"/>
</dbReference>
<feature type="signal peptide" evidence="1">
    <location>
        <begin position="1"/>
        <end position="20"/>
    </location>
</feature>
<dbReference type="AlphaFoldDB" id="F0ZSI6"/>
<dbReference type="GeneID" id="10504731"/>
<evidence type="ECO:0000256" key="1">
    <source>
        <dbReference type="SAM" id="SignalP"/>
    </source>
</evidence>
<sequence>MMKLVSISIIFLLFTSLVVCFHNCISIKDCNSILDAMATYPHKNTTIYRSVRRIINVNCGRQPTCTMSANCSSFINSYNVHKAEIEEVPIDFRNALYDILENNCYLVFERNQTSSSA</sequence>
<proteinExistence type="predicted"/>
<accession>F0ZSI6</accession>
<keyword evidence="1" id="KW-0732">Signal</keyword>
<dbReference type="VEuPathDB" id="AmoebaDB:DICPUDRAFT_92477"/>
<dbReference type="InParanoid" id="F0ZSI6"/>
<organism evidence="2 3">
    <name type="scientific">Dictyostelium purpureum</name>
    <name type="common">Slime mold</name>
    <dbReference type="NCBI Taxonomy" id="5786"/>
    <lineage>
        <taxon>Eukaryota</taxon>
        <taxon>Amoebozoa</taxon>
        <taxon>Evosea</taxon>
        <taxon>Eumycetozoa</taxon>
        <taxon>Dictyostelia</taxon>
        <taxon>Dictyosteliales</taxon>
        <taxon>Dictyosteliaceae</taxon>
        <taxon>Dictyostelium</taxon>
    </lineage>
</organism>
<reference evidence="3" key="1">
    <citation type="journal article" date="2011" name="Genome Biol.">
        <title>Comparative genomics of the social amoebae Dictyostelium discoideum and Dictyostelium purpureum.</title>
        <authorList>
            <consortium name="US DOE Joint Genome Institute (JGI-PGF)"/>
            <person name="Sucgang R."/>
            <person name="Kuo A."/>
            <person name="Tian X."/>
            <person name="Salerno W."/>
            <person name="Parikh A."/>
            <person name="Feasley C.L."/>
            <person name="Dalin E."/>
            <person name="Tu H."/>
            <person name="Huang E."/>
            <person name="Barry K."/>
            <person name="Lindquist E."/>
            <person name="Shapiro H."/>
            <person name="Bruce D."/>
            <person name="Schmutz J."/>
            <person name="Salamov A."/>
            <person name="Fey P."/>
            <person name="Gaudet P."/>
            <person name="Anjard C."/>
            <person name="Babu M.M."/>
            <person name="Basu S."/>
            <person name="Bushmanova Y."/>
            <person name="van der Wel H."/>
            <person name="Katoh-Kurasawa M."/>
            <person name="Dinh C."/>
            <person name="Coutinho P.M."/>
            <person name="Saito T."/>
            <person name="Elias M."/>
            <person name="Schaap P."/>
            <person name="Kay R.R."/>
            <person name="Henrissat B."/>
            <person name="Eichinger L."/>
            <person name="Rivero F."/>
            <person name="Putnam N.H."/>
            <person name="West C.M."/>
            <person name="Loomis W.F."/>
            <person name="Chisholm R.L."/>
            <person name="Shaulsky G."/>
            <person name="Strassmann J.E."/>
            <person name="Queller D.C."/>
            <person name="Kuspa A."/>
            <person name="Grigoriev I.V."/>
        </authorList>
    </citation>
    <scope>NUCLEOTIDE SEQUENCE [LARGE SCALE GENOMIC DNA]</scope>
    <source>
        <strain evidence="3">QSDP1</strain>
    </source>
</reference>
<dbReference type="RefSeq" id="XP_003290375.1">
    <property type="nucleotide sequence ID" value="XM_003290327.1"/>
</dbReference>